<dbReference type="AlphaFoldDB" id="A0A1Y4MJM9"/>
<sequence>MTKQMTNRLKFDMIKVLQNGRHGALLLLPTQEVIYMANAGMKPAAPADYTSALSELLPQLIEKYSREAVGDYMNECSAKLARVQESNASLLDVGSDEAAQSDAVKRVVEATGDYYAFLAKLPEDMRRFLILMGGVTADEIDGLLEIEPDVREEISLLASVAPAIQAIRPKNYIMPIDPITNKLAQLKEFNEITVARRKNLTIQTAVTIDSPEHMRIDGNFQLTNYDKSIINGIVSILESGNSSFTVPMLYHAMTGKENPTVDDGLVEEIKAKLDAMRRLSINIDLTEEIKAHMIRRNIDGVDGVDSFTIDGYLLPLNKYTGVVNGKRSEMYQIIDTPPLYSYAKLKNQITTLPIDLLKAPLNNNATTIPLKTYLLSRIEGMKNQNNRLTRDKILFESIYRELGDLESDKKRKKRIRDYTEIILTHFISMGYITRYEIIKEGRTITGVRIHWDDKEQ</sequence>
<accession>A0A1Y4MJM9</accession>
<gene>
    <name evidence="1" type="ORF">B5F11_16755</name>
</gene>
<name>A0A1Y4MJM9_9FIRM</name>
<dbReference type="EMBL" id="NFKP01000027">
    <property type="protein sequence ID" value="OUP67741.1"/>
    <property type="molecule type" value="Genomic_DNA"/>
</dbReference>
<evidence type="ECO:0000313" key="2">
    <source>
        <dbReference type="Proteomes" id="UP000196386"/>
    </source>
</evidence>
<organism evidence="1 2">
    <name type="scientific">Anaerotruncus colihominis</name>
    <dbReference type="NCBI Taxonomy" id="169435"/>
    <lineage>
        <taxon>Bacteria</taxon>
        <taxon>Bacillati</taxon>
        <taxon>Bacillota</taxon>
        <taxon>Clostridia</taxon>
        <taxon>Eubacteriales</taxon>
        <taxon>Oscillospiraceae</taxon>
        <taxon>Anaerotruncus</taxon>
    </lineage>
</organism>
<comment type="caution">
    <text evidence="1">The sequence shown here is derived from an EMBL/GenBank/DDBJ whole genome shotgun (WGS) entry which is preliminary data.</text>
</comment>
<proteinExistence type="predicted"/>
<protein>
    <submittedName>
        <fullName evidence="1">Uncharacterized protein</fullName>
    </submittedName>
</protein>
<reference evidence="2" key="1">
    <citation type="submission" date="2017-04" db="EMBL/GenBank/DDBJ databases">
        <title>Function of individual gut microbiota members based on whole genome sequencing of pure cultures obtained from chicken caecum.</title>
        <authorList>
            <person name="Medvecky M."/>
            <person name="Cejkova D."/>
            <person name="Polansky O."/>
            <person name="Karasova D."/>
            <person name="Kubasova T."/>
            <person name="Cizek A."/>
            <person name="Rychlik I."/>
        </authorList>
    </citation>
    <scope>NUCLEOTIDE SEQUENCE [LARGE SCALE GENOMIC DNA]</scope>
    <source>
        <strain evidence="2">An175</strain>
    </source>
</reference>
<dbReference type="Proteomes" id="UP000196386">
    <property type="component" value="Unassembled WGS sequence"/>
</dbReference>
<dbReference type="RefSeq" id="WP_087302827.1">
    <property type="nucleotide sequence ID" value="NZ_NFKP01000027.1"/>
</dbReference>
<evidence type="ECO:0000313" key="1">
    <source>
        <dbReference type="EMBL" id="OUP67741.1"/>
    </source>
</evidence>